<name>A0A1S8GR84_9PROT</name>
<feature type="active site" description="Electrophile" evidence="8">
    <location>
        <position position="105"/>
    </location>
</feature>
<dbReference type="GO" id="GO:0005829">
    <property type="term" value="C:cytosol"/>
    <property type="evidence" value="ECO:0007669"/>
    <property type="project" value="TreeGrafter"/>
</dbReference>
<comment type="function">
    <text evidence="8">Involved in the gluconeogenesis. Catalyzes stereospecifically the conversion of dihydroxyacetone phosphate (DHAP) to D-glyceraldehyde-3-phosphate (G3P).</text>
</comment>
<dbReference type="CDD" id="cd00311">
    <property type="entry name" value="TIM"/>
    <property type="match status" value="1"/>
</dbReference>
<evidence type="ECO:0000256" key="9">
    <source>
        <dbReference type="RuleBase" id="RU363013"/>
    </source>
</evidence>
<evidence type="ECO:0000256" key="6">
    <source>
        <dbReference type="ARBA" id="ARBA00023152"/>
    </source>
</evidence>
<dbReference type="UniPathway" id="UPA00109">
    <property type="reaction ID" value="UER00189"/>
</dbReference>
<dbReference type="InterPro" id="IPR013785">
    <property type="entry name" value="Aldolase_TIM"/>
</dbReference>
<dbReference type="InterPro" id="IPR035990">
    <property type="entry name" value="TIM_sf"/>
</dbReference>
<evidence type="ECO:0000256" key="2">
    <source>
        <dbReference type="ARBA" id="ARBA00004939"/>
    </source>
</evidence>
<dbReference type="InterPro" id="IPR000652">
    <property type="entry name" value="Triosephosphate_isomerase"/>
</dbReference>
<dbReference type="GO" id="GO:0004807">
    <property type="term" value="F:triose-phosphate isomerase activity"/>
    <property type="evidence" value="ECO:0007669"/>
    <property type="project" value="UniProtKB-UniRule"/>
</dbReference>
<feature type="active site" description="Proton acceptor" evidence="8">
    <location>
        <position position="172"/>
    </location>
</feature>
<accession>A0A1S8GR84</accession>
<comment type="pathway">
    <text evidence="2">Carbohydrate metabolism; erythritol degradation.</text>
</comment>
<dbReference type="UniPathway" id="UPA00138"/>
<evidence type="ECO:0000256" key="7">
    <source>
        <dbReference type="ARBA" id="ARBA00023235"/>
    </source>
</evidence>
<organism evidence="10 11">
    <name type="scientific">Bombella intestini</name>
    <dbReference type="NCBI Taxonomy" id="1539051"/>
    <lineage>
        <taxon>Bacteria</taxon>
        <taxon>Pseudomonadati</taxon>
        <taxon>Pseudomonadota</taxon>
        <taxon>Alphaproteobacteria</taxon>
        <taxon>Acetobacterales</taxon>
        <taxon>Acetobacteraceae</taxon>
        <taxon>Bombella</taxon>
    </lineage>
</organism>
<evidence type="ECO:0000313" key="11">
    <source>
        <dbReference type="Proteomes" id="UP000200980"/>
    </source>
</evidence>
<feature type="binding site" evidence="8">
    <location>
        <begin position="11"/>
        <end position="13"/>
    </location>
    <ligand>
        <name>substrate</name>
    </ligand>
</feature>
<protein>
    <recommendedName>
        <fullName evidence="8 9">Triosephosphate isomerase</fullName>
        <shortName evidence="8">TIM</shortName>
        <shortName evidence="8">TPI</shortName>
        <ecNumber evidence="8 9">5.3.1.1</ecNumber>
    </recommendedName>
    <alternativeName>
        <fullName evidence="8">Triose-phosphate isomerase</fullName>
    </alternativeName>
</protein>
<dbReference type="GO" id="GO:0019563">
    <property type="term" value="P:glycerol catabolic process"/>
    <property type="evidence" value="ECO:0007669"/>
    <property type="project" value="TreeGrafter"/>
</dbReference>
<feature type="binding site" evidence="8">
    <location>
        <position position="217"/>
    </location>
    <ligand>
        <name>substrate</name>
    </ligand>
</feature>
<evidence type="ECO:0000256" key="1">
    <source>
        <dbReference type="ARBA" id="ARBA00000148"/>
    </source>
</evidence>
<dbReference type="GO" id="GO:0006094">
    <property type="term" value="P:gluconeogenesis"/>
    <property type="evidence" value="ECO:0007669"/>
    <property type="project" value="UniProtKB-UniRule"/>
</dbReference>
<comment type="pathway">
    <text evidence="8 9">Carbohydrate degradation; glycolysis; D-glyceraldehyde 3-phosphate from glycerone phosphate: step 1/1.</text>
</comment>
<proteinExistence type="inferred from homology"/>
<dbReference type="GO" id="GO:0046166">
    <property type="term" value="P:glyceraldehyde-3-phosphate biosynthetic process"/>
    <property type="evidence" value="ECO:0007669"/>
    <property type="project" value="TreeGrafter"/>
</dbReference>
<comment type="catalytic activity">
    <reaction evidence="1">
        <text>L-erythrulose 1-phosphate = D-erythrulose 4-phosphate</text>
        <dbReference type="Rhea" id="RHEA:49588"/>
        <dbReference type="ChEBI" id="CHEBI:58002"/>
        <dbReference type="ChEBI" id="CHEBI:90796"/>
        <dbReference type="EC" id="5.3.1.33"/>
    </reaction>
</comment>
<evidence type="ECO:0000256" key="4">
    <source>
        <dbReference type="ARBA" id="ARBA00022432"/>
    </source>
</evidence>
<keyword evidence="11" id="KW-1185">Reference proteome</keyword>
<comment type="subunit">
    <text evidence="8 9">Homodimer.</text>
</comment>
<dbReference type="PANTHER" id="PTHR21139">
    <property type="entry name" value="TRIOSEPHOSPHATE ISOMERASE"/>
    <property type="match status" value="1"/>
</dbReference>
<comment type="subcellular location">
    <subcellularLocation>
        <location evidence="8 9">Cytoplasm</location>
    </subcellularLocation>
</comment>
<dbReference type="GO" id="GO:0006096">
    <property type="term" value="P:glycolytic process"/>
    <property type="evidence" value="ECO:0007669"/>
    <property type="project" value="UniProtKB-UniRule"/>
</dbReference>
<dbReference type="HAMAP" id="MF_00147_B">
    <property type="entry name" value="TIM_B"/>
    <property type="match status" value="1"/>
</dbReference>
<dbReference type="InterPro" id="IPR022896">
    <property type="entry name" value="TrioseP_Isoase_bac/euk"/>
</dbReference>
<dbReference type="PROSITE" id="PS00171">
    <property type="entry name" value="TIM_1"/>
    <property type="match status" value="1"/>
</dbReference>
<dbReference type="RefSeq" id="WP_077395384.1">
    <property type="nucleotide sequence ID" value="NZ_JATM01000001.1"/>
</dbReference>
<comment type="catalytic activity">
    <reaction evidence="8 9">
        <text>D-glyceraldehyde 3-phosphate = dihydroxyacetone phosphate</text>
        <dbReference type="Rhea" id="RHEA:18585"/>
        <dbReference type="ChEBI" id="CHEBI:57642"/>
        <dbReference type="ChEBI" id="CHEBI:59776"/>
        <dbReference type="EC" id="5.3.1.1"/>
    </reaction>
</comment>
<keyword evidence="4 8" id="KW-0312">Gluconeogenesis</keyword>
<dbReference type="EMBL" id="JATM01000001">
    <property type="protein sequence ID" value="OOL19576.1"/>
    <property type="molecule type" value="Genomic_DNA"/>
</dbReference>
<dbReference type="Gene3D" id="3.20.20.70">
    <property type="entry name" value="Aldolase class I"/>
    <property type="match status" value="1"/>
</dbReference>
<dbReference type="STRING" id="1539051.AL01_00885"/>
<dbReference type="UniPathway" id="UPA01066"/>
<keyword evidence="5 8" id="KW-0963">Cytoplasm</keyword>
<dbReference type="Pfam" id="PF00121">
    <property type="entry name" value="TIM"/>
    <property type="match status" value="1"/>
</dbReference>
<comment type="caution">
    <text evidence="8">Lacks conserved residue(s) required for the propagation of feature annotation.</text>
</comment>
<dbReference type="Proteomes" id="UP000200980">
    <property type="component" value="Unassembled WGS sequence"/>
</dbReference>
<dbReference type="EC" id="5.3.1.1" evidence="8 9"/>
<evidence type="ECO:0000313" key="10">
    <source>
        <dbReference type="EMBL" id="OOL19576.1"/>
    </source>
</evidence>
<dbReference type="SUPFAM" id="SSF51351">
    <property type="entry name" value="Triosephosphate isomerase (TIM)"/>
    <property type="match status" value="1"/>
</dbReference>
<feature type="binding site" evidence="8">
    <location>
        <position position="178"/>
    </location>
    <ligand>
        <name>substrate</name>
    </ligand>
</feature>
<comment type="similarity">
    <text evidence="3 8 9">Belongs to the triosephosphate isomerase family.</text>
</comment>
<evidence type="ECO:0000256" key="3">
    <source>
        <dbReference type="ARBA" id="ARBA00007422"/>
    </source>
</evidence>
<reference evidence="10 11" key="1">
    <citation type="journal article" date="2016" name="PLoS ONE">
        <title>Whole-Genome Sequence Analysis of Bombella intestini LMG 28161T, a Novel Acetic Acid Bacterium Isolated from the Crop of a Red-Tailed Bumble Bee, Bombus lapidarius.</title>
        <authorList>
            <person name="Li L."/>
            <person name="Illeghems K."/>
            <person name="Van Kerrebroeck S."/>
            <person name="Borremans W."/>
            <person name="Cleenwerck I."/>
            <person name="Smagghe G."/>
            <person name="De Vuyst L."/>
            <person name="Vandamme P."/>
        </authorList>
    </citation>
    <scope>NUCLEOTIDE SEQUENCE [LARGE SCALE GENOMIC DNA]</scope>
    <source>
        <strain evidence="10 11">R-52487</strain>
    </source>
</reference>
<evidence type="ECO:0000256" key="8">
    <source>
        <dbReference type="HAMAP-Rule" id="MF_00147"/>
    </source>
</evidence>
<comment type="pathway">
    <text evidence="8 9">Carbohydrate biosynthesis; gluconeogenesis.</text>
</comment>
<comment type="caution">
    <text evidence="10">The sequence shown here is derived from an EMBL/GenBank/DDBJ whole genome shotgun (WGS) entry which is preliminary data.</text>
</comment>
<sequence>MSTVPKFVIGNWKMQARHEHGLQLARDIAHAMRDTPPPSHLHTIICPPFTQLDGVHQALREVCLPHEQLAMGAQDCYPASSGPFTGDISAPMIRDLGARYVILGHSERRQNHGETDAIIRQKVKAATAAGITPIVCIGEHLAERNEGRAASVLSTQIEGSLTRGFRGILAYEPVWAIGSGITPSQEELQRKLQLIRALLPMRLMTDDIRVPVLYGGSVTSVQAPSIMSIEAVDGVLVGSASLEAQSFLDIIGAAAEATAPQPSP</sequence>
<dbReference type="OrthoDB" id="9809429at2"/>
<keyword evidence="6 8" id="KW-0324">Glycolysis</keyword>
<dbReference type="InterPro" id="IPR020861">
    <property type="entry name" value="Triosephosphate_isomerase_AS"/>
</dbReference>
<dbReference type="AlphaFoldDB" id="A0A1S8GR84"/>
<dbReference type="NCBIfam" id="TIGR00419">
    <property type="entry name" value="tim"/>
    <property type="match status" value="1"/>
</dbReference>
<keyword evidence="7 8" id="KW-0413">Isomerase</keyword>
<dbReference type="PROSITE" id="PS51440">
    <property type="entry name" value="TIM_2"/>
    <property type="match status" value="1"/>
</dbReference>
<gene>
    <name evidence="8" type="primary">tpiA</name>
    <name evidence="10" type="ORF">AL01_00885</name>
</gene>
<evidence type="ECO:0000256" key="5">
    <source>
        <dbReference type="ARBA" id="ARBA00022490"/>
    </source>
</evidence>
<dbReference type="PANTHER" id="PTHR21139:SF42">
    <property type="entry name" value="TRIOSEPHOSPHATE ISOMERASE"/>
    <property type="match status" value="1"/>
</dbReference>